<dbReference type="InterPro" id="IPR014718">
    <property type="entry name" value="GH-type_carb-bd"/>
</dbReference>
<dbReference type="AlphaFoldDB" id="A0A382XN71"/>
<dbReference type="EMBL" id="UINC01169201">
    <property type="protein sequence ID" value="SVD72617.1"/>
    <property type="molecule type" value="Genomic_DNA"/>
</dbReference>
<dbReference type="GO" id="GO:0030246">
    <property type="term" value="F:carbohydrate binding"/>
    <property type="evidence" value="ECO:0007669"/>
    <property type="project" value="InterPro"/>
</dbReference>
<organism evidence="1">
    <name type="scientific">marine metagenome</name>
    <dbReference type="NCBI Taxonomy" id="408172"/>
    <lineage>
        <taxon>unclassified sequences</taxon>
        <taxon>metagenomes</taxon>
        <taxon>ecological metagenomes</taxon>
    </lineage>
</organism>
<dbReference type="Pfam" id="PF14486">
    <property type="entry name" value="DUF4432"/>
    <property type="match status" value="1"/>
</dbReference>
<accession>A0A382XN71</accession>
<dbReference type="InterPro" id="IPR027839">
    <property type="entry name" value="DUF4432"/>
</dbReference>
<proteinExistence type="predicted"/>
<gene>
    <name evidence="1" type="ORF">METZ01_LOCUS425471</name>
</gene>
<evidence type="ECO:0000313" key="1">
    <source>
        <dbReference type="EMBL" id="SVD72617.1"/>
    </source>
</evidence>
<feature type="non-terminal residue" evidence="1">
    <location>
        <position position="1"/>
    </location>
</feature>
<sequence>VLTDRDEGIWVEDLELTEKDIGCAGASVRKRVLRGGLSDGVEVIEIDNGQFSFTVLPTRGMGIWRGCYHGHDIGWQ</sequence>
<protein>
    <submittedName>
        <fullName evidence="1">Uncharacterized protein</fullName>
    </submittedName>
</protein>
<reference evidence="1" key="1">
    <citation type="submission" date="2018-05" db="EMBL/GenBank/DDBJ databases">
        <authorList>
            <person name="Lanie J.A."/>
            <person name="Ng W.-L."/>
            <person name="Kazmierczak K.M."/>
            <person name="Andrzejewski T.M."/>
            <person name="Davidsen T.M."/>
            <person name="Wayne K.J."/>
            <person name="Tettelin H."/>
            <person name="Glass J.I."/>
            <person name="Rusch D."/>
            <person name="Podicherti R."/>
            <person name="Tsui H.-C.T."/>
            <person name="Winkler M.E."/>
        </authorList>
    </citation>
    <scope>NUCLEOTIDE SEQUENCE</scope>
</reference>
<feature type="non-terminal residue" evidence="1">
    <location>
        <position position="76"/>
    </location>
</feature>
<dbReference type="Gene3D" id="2.70.98.10">
    <property type="match status" value="1"/>
</dbReference>
<name>A0A382XN71_9ZZZZ</name>